<dbReference type="EMBL" id="DYTV01000102">
    <property type="protein sequence ID" value="HJH11591.1"/>
    <property type="molecule type" value="Genomic_DNA"/>
</dbReference>
<reference evidence="1" key="1">
    <citation type="journal article" date="2021" name="PeerJ">
        <title>Extensive microbial diversity within the chicken gut microbiome revealed by metagenomics and culture.</title>
        <authorList>
            <person name="Gilroy R."/>
            <person name="Ravi A."/>
            <person name="Getino M."/>
            <person name="Pursley I."/>
            <person name="Horton D.L."/>
            <person name="Alikhan N.F."/>
            <person name="Baker D."/>
            <person name="Gharbi K."/>
            <person name="Hall N."/>
            <person name="Watson M."/>
            <person name="Adriaenssens E.M."/>
            <person name="Foster-Nyarko E."/>
            <person name="Jarju S."/>
            <person name="Secka A."/>
            <person name="Antonio M."/>
            <person name="Oren A."/>
            <person name="Chaudhuri R.R."/>
            <person name="La Ragione R."/>
            <person name="Hildebrand F."/>
            <person name="Pallen M.J."/>
        </authorList>
    </citation>
    <scope>NUCLEOTIDE SEQUENCE</scope>
    <source>
        <strain evidence="1">CHK160-4876</strain>
    </source>
</reference>
<gene>
    <name evidence="1" type="ORF">K8V30_07930</name>
</gene>
<organism evidence="1 2">
    <name type="scientific">Metalysinibacillus jejuensis</name>
    <dbReference type="NCBI Taxonomy" id="914327"/>
    <lineage>
        <taxon>Bacteria</taxon>
        <taxon>Bacillati</taxon>
        <taxon>Bacillota</taxon>
        <taxon>Bacilli</taxon>
        <taxon>Bacillales</taxon>
        <taxon>Caryophanaceae</taxon>
        <taxon>Metalysinibacillus</taxon>
    </lineage>
</organism>
<proteinExistence type="predicted"/>
<evidence type="ECO:0000313" key="2">
    <source>
        <dbReference type="Proteomes" id="UP000700212"/>
    </source>
</evidence>
<comment type="caution">
    <text evidence="1">The sequence shown here is derived from an EMBL/GenBank/DDBJ whole genome shotgun (WGS) entry which is preliminary data.</text>
</comment>
<evidence type="ECO:0000313" key="1">
    <source>
        <dbReference type="EMBL" id="HJH11591.1"/>
    </source>
</evidence>
<sequence length="60" mass="6796">MNTQIKNYVAQMEAQLMADMTEAKEANLYEIASLMIADEDMTQFANVCQAYEVVKHHLVG</sequence>
<dbReference type="AlphaFoldDB" id="A0A921NBV1"/>
<name>A0A921NBV1_9BACL</name>
<protein>
    <submittedName>
        <fullName evidence="1">Uncharacterized protein</fullName>
    </submittedName>
</protein>
<accession>A0A921NBV1</accession>
<dbReference type="Proteomes" id="UP000700212">
    <property type="component" value="Unassembled WGS sequence"/>
</dbReference>
<reference evidence="1" key="2">
    <citation type="submission" date="2021-09" db="EMBL/GenBank/DDBJ databases">
        <authorList>
            <person name="Gilroy R."/>
        </authorList>
    </citation>
    <scope>NUCLEOTIDE SEQUENCE</scope>
    <source>
        <strain evidence="1">CHK160-4876</strain>
    </source>
</reference>